<evidence type="ECO:0000256" key="3">
    <source>
        <dbReference type="ARBA" id="ARBA00022833"/>
    </source>
</evidence>
<dbReference type="Pfam" id="PF03108">
    <property type="entry name" value="DBD_Tnp_Mut"/>
    <property type="match status" value="1"/>
</dbReference>
<evidence type="ECO:0000256" key="5">
    <source>
        <dbReference type="SAM" id="MobiDB-lite"/>
    </source>
</evidence>
<accession>A0A9N7R0D8</accession>
<dbReference type="InterPro" id="IPR004332">
    <property type="entry name" value="Transposase_MuDR"/>
</dbReference>
<feature type="domain" description="SWIM-type" evidence="6">
    <location>
        <begin position="470"/>
        <end position="502"/>
    </location>
</feature>
<dbReference type="Pfam" id="PF04434">
    <property type="entry name" value="SWIM"/>
    <property type="match status" value="1"/>
</dbReference>
<evidence type="ECO:0000256" key="1">
    <source>
        <dbReference type="ARBA" id="ARBA00022723"/>
    </source>
</evidence>
<organism evidence="7 8">
    <name type="scientific">Striga hermonthica</name>
    <name type="common">Purple witchweed</name>
    <name type="synonym">Buchnera hermonthica</name>
    <dbReference type="NCBI Taxonomy" id="68872"/>
    <lineage>
        <taxon>Eukaryota</taxon>
        <taxon>Viridiplantae</taxon>
        <taxon>Streptophyta</taxon>
        <taxon>Embryophyta</taxon>
        <taxon>Tracheophyta</taxon>
        <taxon>Spermatophyta</taxon>
        <taxon>Magnoliopsida</taxon>
        <taxon>eudicotyledons</taxon>
        <taxon>Gunneridae</taxon>
        <taxon>Pentapetalae</taxon>
        <taxon>asterids</taxon>
        <taxon>lamiids</taxon>
        <taxon>Lamiales</taxon>
        <taxon>Orobanchaceae</taxon>
        <taxon>Buchnereae</taxon>
        <taxon>Striga</taxon>
    </lineage>
</organism>
<dbReference type="Pfam" id="PF10551">
    <property type="entry name" value="MULE"/>
    <property type="match status" value="1"/>
</dbReference>
<dbReference type="InterPro" id="IPR006564">
    <property type="entry name" value="Znf_PMZ"/>
</dbReference>
<keyword evidence="2 4" id="KW-0863">Zinc-finger</keyword>
<reference evidence="7" key="1">
    <citation type="submission" date="2019-12" db="EMBL/GenBank/DDBJ databases">
        <authorList>
            <person name="Scholes J."/>
        </authorList>
    </citation>
    <scope>NUCLEOTIDE SEQUENCE</scope>
</reference>
<dbReference type="InterPro" id="IPR007527">
    <property type="entry name" value="Znf_SWIM"/>
</dbReference>
<evidence type="ECO:0000256" key="2">
    <source>
        <dbReference type="ARBA" id="ARBA00022771"/>
    </source>
</evidence>
<name>A0A9N7R0D8_STRHE</name>
<dbReference type="EMBL" id="CACSLK010000984">
    <property type="protein sequence ID" value="CAA0806649.1"/>
    <property type="molecule type" value="Genomic_DNA"/>
</dbReference>
<evidence type="ECO:0000259" key="6">
    <source>
        <dbReference type="PROSITE" id="PS50966"/>
    </source>
</evidence>
<keyword evidence="3" id="KW-0862">Zinc</keyword>
<dbReference type="PANTHER" id="PTHR31973">
    <property type="entry name" value="POLYPROTEIN, PUTATIVE-RELATED"/>
    <property type="match status" value="1"/>
</dbReference>
<dbReference type="AlphaFoldDB" id="A0A9N7R0D8"/>
<dbReference type="GO" id="GO:0008270">
    <property type="term" value="F:zinc ion binding"/>
    <property type="evidence" value="ECO:0007669"/>
    <property type="project" value="UniProtKB-KW"/>
</dbReference>
<evidence type="ECO:0000313" key="7">
    <source>
        <dbReference type="EMBL" id="CAA0806649.1"/>
    </source>
</evidence>
<feature type="compositionally biased region" description="Basic residues" evidence="5">
    <location>
        <begin position="627"/>
        <end position="639"/>
    </location>
</feature>
<feature type="region of interest" description="Disordered" evidence="5">
    <location>
        <begin position="619"/>
        <end position="642"/>
    </location>
</feature>
<protein>
    <recommendedName>
        <fullName evidence="6">SWIM-type domain-containing protein</fullName>
    </recommendedName>
</protein>
<feature type="region of interest" description="Disordered" evidence="5">
    <location>
        <begin position="579"/>
        <end position="602"/>
    </location>
</feature>
<evidence type="ECO:0000313" key="8">
    <source>
        <dbReference type="Proteomes" id="UP001153555"/>
    </source>
</evidence>
<proteinExistence type="predicted"/>
<dbReference type="InterPro" id="IPR018289">
    <property type="entry name" value="MULE_transposase_dom"/>
</dbReference>
<dbReference type="OrthoDB" id="692704at2759"/>
<keyword evidence="8" id="KW-1185">Reference proteome</keyword>
<evidence type="ECO:0000256" key="4">
    <source>
        <dbReference type="PROSITE-ProRule" id="PRU00325"/>
    </source>
</evidence>
<feature type="region of interest" description="Disordered" evidence="5">
    <location>
        <begin position="41"/>
        <end position="67"/>
    </location>
</feature>
<gene>
    <name evidence="7" type="ORF">SHERM_09534</name>
</gene>
<comment type="caution">
    <text evidence="7">The sequence shown here is derived from an EMBL/GenBank/DDBJ whole genome shotgun (WGS) entry which is preliminary data.</text>
</comment>
<dbReference type="PROSITE" id="PS50966">
    <property type="entry name" value="ZF_SWIM"/>
    <property type="match status" value="1"/>
</dbReference>
<dbReference type="Proteomes" id="UP001153555">
    <property type="component" value="Unassembled WGS sequence"/>
</dbReference>
<keyword evidence="1" id="KW-0479">Metal-binding</keyword>
<sequence>MQRSLIDWDTLRIEENRDDEGRIEIIDDEVMYEMLGFKAQDEEAEKAREDAEKAREAENNATPQSNEEIDTTEAAIEVDDYLPGERIVVHDPNRPRMDLGTVYPNMKEFRLAMIQFAINKKFELHIAKTDPSRYIGGCKAMGCPWHIVGRRQPDGCTVMVTVLVDEHKCASSDKRKTTTPTTAWVASKVIHHLRRKIIMGTKELQEVLEQEHECFLEGCRPYLSIDSTALNGRWNGHLAAACGLDGHNWMYPVAFGFIDGETTDNWTWFMTRLHKAIGDLPVLAISSDACKGLENAVKNVFPHAEHREYFRHLMNNFIKRFGGDVFSKMYPAARTYRESVFQYFYKLIIDACPEVLVWMEAHHYKLWMRSAFNPEIKCDYITNNLAEVFNNWIKDWKDLPVIELADKLREKIMVLWAKRRKISQALSGKILPAVVQQLNARTRGLGHLTVVDGGSDSAEIWDTSNTHTRHVVKAHMHECTCLEWQHTGKPCQHALALIISAQIVNVPMENFVHEYYSVKRFQAAYKRLIEPLPDKSQWPDVELPFGVKAPLDKKAAGRYRKLRIKGFLEGGNIKGKKAAKEKANEADKQAADEAEKGKKQMIRDKRKCNGCGELGHSETSYKCHLNGTKKRPRKPRKNTTKYGANAKIPTKRAKKGETSQEMAATATEPPTPNFLNEQAMDATAPNFFIQQAMHAQALNTLSSPTRLTREQIIENSPTRLTRGKVEGEVLVFAVALERGYASEKRRLVSVQESKELGHGSVDIRPELGF</sequence>
<feature type="compositionally biased region" description="Basic and acidic residues" evidence="5">
    <location>
        <begin position="41"/>
        <end position="58"/>
    </location>
</feature>
<dbReference type="SMART" id="SM00575">
    <property type="entry name" value="ZnF_PMZ"/>
    <property type="match status" value="1"/>
</dbReference>
<dbReference type="PANTHER" id="PTHR31973:SF195">
    <property type="entry name" value="MUDR FAMILY TRANSPOSASE"/>
    <property type="match status" value="1"/>
</dbReference>